<gene>
    <name evidence="2" type="ORF">LKD23_02405</name>
</gene>
<comment type="caution">
    <text evidence="2">The sequence shown here is derived from an EMBL/GenBank/DDBJ whole genome shotgun (WGS) entry which is preliminary data.</text>
</comment>
<keyword evidence="3" id="KW-1185">Reference proteome</keyword>
<dbReference type="Proteomes" id="UP001430637">
    <property type="component" value="Unassembled WGS sequence"/>
</dbReference>
<proteinExistence type="predicted"/>
<evidence type="ECO:0000313" key="3">
    <source>
        <dbReference type="Proteomes" id="UP001430637"/>
    </source>
</evidence>
<keyword evidence="1" id="KW-0732">Signal</keyword>
<feature type="signal peptide" evidence="1">
    <location>
        <begin position="1"/>
        <end position="27"/>
    </location>
</feature>
<evidence type="ECO:0000256" key="1">
    <source>
        <dbReference type="SAM" id="SignalP"/>
    </source>
</evidence>
<evidence type="ECO:0008006" key="4">
    <source>
        <dbReference type="Google" id="ProtNLM"/>
    </source>
</evidence>
<accession>A0ABS8F5Z7</accession>
<name>A0ABS8F5Z7_9FIRM</name>
<dbReference type="PROSITE" id="PS51257">
    <property type="entry name" value="PROKAR_LIPOPROTEIN"/>
    <property type="match status" value="1"/>
</dbReference>
<reference evidence="2" key="1">
    <citation type="submission" date="2021-10" db="EMBL/GenBank/DDBJ databases">
        <title>Anaerobic single-cell dispensing facilitates the cultivation of human gut bacteria.</title>
        <authorList>
            <person name="Afrizal A."/>
        </authorList>
    </citation>
    <scope>NUCLEOTIDE SEQUENCE</scope>
    <source>
        <strain evidence="2">CLA-AA-H233</strain>
    </source>
</reference>
<dbReference type="EMBL" id="JAJEQL010000003">
    <property type="protein sequence ID" value="MCC2198619.1"/>
    <property type="molecule type" value="Genomic_DNA"/>
</dbReference>
<organism evidence="2 3">
    <name type="scientific">Faecalibacterium butyricigenerans</name>
    <dbReference type="NCBI Taxonomy" id="1851427"/>
    <lineage>
        <taxon>Bacteria</taxon>
        <taxon>Bacillati</taxon>
        <taxon>Bacillota</taxon>
        <taxon>Clostridia</taxon>
        <taxon>Eubacteriales</taxon>
        <taxon>Oscillospiraceae</taxon>
        <taxon>Faecalibacterium</taxon>
    </lineage>
</organism>
<protein>
    <recommendedName>
        <fullName evidence="4">DUF5104 domain-containing protein</fullName>
    </recommendedName>
</protein>
<dbReference type="RefSeq" id="WP_227620181.1">
    <property type="nucleotide sequence ID" value="NZ_JAJEQL010000003.1"/>
</dbReference>
<evidence type="ECO:0000313" key="2">
    <source>
        <dbReference type="EMBL" id="MCC2198619.1"/>
    </source>
</evidence>
<sequence>MKLFRKLAAAALAGVMALSLLTGCALGDAAKENAMLKALQTVGDLYQVKVSESDSLSKKASGIFKAFKNEKGKAWDIDELRKTEGSSDISTSVTYKETDYRVIVLKMPQNAKDSTKWGYPADAILYSYSLNRCIEKDEDGNDTLKVGFDVMNDTKLTDTQEKAEDYMVVFAKCLDSGTGSGSRT</sequence>
<feature type="chain" id="PRO_5045050705" description="DUF5104 domain-containing protein" evidence="1">
    <location>
        <begin position="28"/>
        <end position="184"/>
    </location>
</feature>